<dbReference type="InterPro" id="IPR023996">
    <property type="entry name" value="TonB-dep_OMP_SusC/RagA"/>
</dbReference>
<accession>A0A7J4XRE4</accession>
<keyword evidence="2" id="KW-0732">Signal</keyword>
<gene>
    <name evidence="4" type="ORF">F3B90_23685</name>
</gene>
<dbReference type="SUPFAM" id="SSF56935">
    <property type="entry name" value="Porins"/>
    <property type="match status" value="1"/>
</dbReference>
<name>A0A7J4XRE4_BACOV</name>
<evidence type="ECO:0000313" key="5">
    <source>
        <dbReference type="Proteomes" id="UP000424805"/>
    </source>
</evidence>
<dbReference type="Proteomes" id="UP000424805">
    <property type="component" value="Unassembled WGS sequence"/>
</dbReference>
<keyword evidence="1" id="KW-0813">Transport</keyword>
<dbReference type="SUPFAM" id="SSF49464">
    <property type="entry name" value="Carboxypeptidase regulatory domain-like"/>
    <property type="match status" value="1"/>
</dbReference>
<dbReference type="InterPro" id="IPR012910">
    <property type="entry name" value="Plug_dom"/>
</dbReference>
<dbReference type="InterPro" id="IPR023997">
    <property type="entry name" value="TonB-dep_OMP_SusC/RagA_CS"/>
</dbReference>
<dbReference type="Gene3D" id="2.60.40.1120">
    <property type="entry name" value="Carboxypeptidase-like, regulatory domain"/>
    <property type="match status" value="1"/>
</dbReference>
<comment type="similarity">
    <text evidence="1">Belongs to the TonB-dependent receptor family.</text>
</comment>
<dbReference type="GO" id="GO:0009279">
    <property type="term" value="C:cell outer membrane"/>
    <property type="evidence" value="ECO:0007669"/>
    <property type="project" value="UniProtKB-SubCell"/>
</dbReference>
<keyword evidence="1" id="KW-0472">Membrane</keyword>
<evidence type="ECO:0000256" key="2">
    <source>
        <dbReference type="SAM" id="SignalP"/>
    </source>
</evidence>
<comment type="caution">
    <text evidence="4">The sequence shown here is derived from an EMBL/GenBank/DDBJ whole genome shotgun (WGS) entry which is preliminary data.</text>
</comment>
<keyword evidence="4" id="KW-0675">Receptor</keyword>
<evidence type="ECO:0000313" key="4">
    <source>
        <dbReference type="EMBL" id="KAA4620644.1"/>
    </source>
</evidence>
<feature type="chain" id="PRO_5029499375" evidence="2">
    <location>
        <begin position="28"/>
        <end position="1081"/>
    </location>
</feature>
<dbReference type="InterPro" id="IPR008969">
    <property type="entry name" value="CarboxyPept-like_regulatory"/>
</dbReference>
<sequence>MIHIKRNICLVAVSCTLLAGIPLQGVAQTGRTAKVQTTQNHKITVSGTVLDKTTNDPLIGVSVVVKGVANAGTITDMDGKFTLKLPYAEAPLVFSYLGYQPQEIVPGAKKELTVLLQEDTKALQEVVVVGYTKQRKETMIGSVATITTKDLTQSPTANINNALAGRLPGLIVNQYAGGEPGVDQSELFIRGKATYGNQSAIVIVDGIERDMSYLAPDEIETFTILKDASATAAYGIRGANGVIVITTKRGKAAEKATVNLKASIGINQPIGFPEYLGSADYATLYNEARLNDAKMTGADISSLNLFSQQSIDNFRRAKGDNSDGLGYDWDYYDFAFKPGLQEDVSLSIRGGTDKVRYYVLANYFSQGGNYKYSNAGEYDSQTKFTRYNFRSNIDININRYLSTRLDLGARITDRNAPGTTAGRLMTICATQPPYLPILVEENAHPQNEEYIQQNPRGMLYGDNIYRYNLLGELSRTGYLNEKNTYLNGSFAMNLDMEFLTKGLKAEVMFSYDASEGRWINRKLDTYKDGYREYPKYATFMPIEGSDAYMAGGHYTGAYKTGNKYDIDQTIGNGFSHNASDGRTYIQARLDYNRLFGNRHEVTAMLLANRGNRTVNNELAYHSQGITGRFAYYYNQKYLMEFNFGYNGSENFAPGKRYGFFPAGSIGWVVSEEEFMKKASWIDFLKVRASYGLVGSDNVSSRFPYLAFYGGGSGYDFGNNFGTNVGGTSEGNLANANLTWEKARKLNVGIDFTTLNQRLALTIDAFYEYRFDIITDMNSDGIMGYPDIVGKDAALQNLGEVSNRGVDIELSWNDKIGKDFRYYIRPNLTFSRNRLEYKAEVARKNSWRKETGKRLYENFVYVFDHFVADQEEADRLNKIGYQPWGQLIPGDVVYKDLDRNGVIDDEDRTAMGNPRSPELMFGIPFGFQYKNFDFSVLLQGATKSSILLNGAAVFDFPQFEQDKIGRVKKMHLDRWTPETAATAKYPALHYGTHDNNKNGNSSLFLYDASYLRLKNVEIGYNVSPKLLRKFHVQQARIYVQGLNLLTFDKLGDVDIDPETKSGDGASWYPIQKVFNFGIDITF</sequence>
<evidence type="ECO:0000256" key="1">
    <source>
        <dbReference type="PROSITE-ProRule" id="PRU01360"/>
    </source>
</evidence>
<keyword evidence="1" id="KW-0998">Cell outer membrane</keyword>
<dbReference type="NCBIfam" id="TIGR04056">
    <property type="entry name" value="OMP_RagA_SusC"/>
    <property type="match status" value="1"/>
</dbReference>
<dbReference type="Pfam" id="PF13715">
    <property type="entry name" value="CarbopepD_reg_2"/>
    <property type="match status" value="1"/>
</dbReference>
<dbReference type="PROSITE" id="PS52016">
    <property type="entry name" value="TONB_DEPENDENT_REC_3"/>
    <property type="match status" value="1"/>
</dbReference>
<organism evidence="4 5">
    <name type="scientific">Bacteroides ovatus</name>
    <dbReference type="NCBI Taxonomy" id="28116"/>
    <lineage>
        <taxon>Bacteria</taxon>
        <taxon>Pseudomonadati</taxon>
        <taxon>Bacteroidota</taxon>
        <taxon>Bacteroidia</taxon>
        <taxon>Bacteroidales</taxon>
        <taxon>Bacteroidaceae</taxon>
        <taxon>Bacteroides</taxon>
    </lineage>
</organism>
<dbReference type="InterPro" id="IPR037066">
    <property type="entry name" value="Plug_dom_sf"/>
</dbReference>
<protein>
    <submittedName>
        <fullName evidence="4">TonB-dependent receptor</fullName>
    </submittedName>
</protein>
<keyword evidence="1" id="KW-1134">Transmembrane beta strand</keyword>
<feature type="signal peptide" evidence="2">
    <location>
        <begin position="1"/>
        <end position="27"/>
    </location>
</feature>
<reference evidence="4 5" key="1">
    <citation type="journal article" date="2019" name="Nat. Med.">
        <title>A library of human gut bacterial isolates paired with longitudinal multiomics data enables mechanistic microbiome research.</title>
        <authorList>
            <person name="Poyet M."/>
            <person name="Groussin M."/>
            <person name="Gibbons S.M."/>
            <person name="Avila-Pacheco J."/>
            <person name="Jiang X."/>
            <person name="Kearney S.M."/>
            <person name="Perrotta A.R."/>
            <person name="Berdy B."/>
            <person name="Zhao S."/>
            <person name="Lieberman T.D."/>
            <person name="Swanson P.K."/>
            <person name="Smith M."/>
            <person name="Roesemann S."/>
            <person name="Alexander J.E."/>
            <person name="Rich S.A."/>
            <person name="Livny J."/>
            <person name="Vlamakis H."/>
            <person name="Clish C."/>
            <person name="Bullock K."/>
            <person name="Deik A."/>
            <person name="Scott J."/>
            <person name="Pierce K.A."/>
            <person name="Xavier R.J."/>
            <person name="Alm E.J."/>
        </authorList>
    </citation>
    <scope>NUCLEOTIDE SEQUENCE [LARGE SCALE GENOMIC DNA]</scope>
    <source>
        <strain evidence="4 5">BIOML-A15</strain>
    </source>
</reference>
<dbReference type="EMBL" id="VWFP01000035">
    <property type="protein sequence ID" value="KAA4620644.1"/>
    <property type="molecule type" value="Genomic_DNA"/>
</dbReference>
<dbReference type="FunFam" id="2.170.130.10:FF:000003">
    <property type="entry name" value="SusC/RagA family TonB-linked outer membrane protein"/>
    <property type="match status" value="1"/>
</dbReference>
<evidence type="ECO:0000259" key="3">
    <source>
        <dbReference type="Pfam" id="PF07715"/>
    </source>
</evidence>
<dbReference type="AlphaFoldDB" id="A0A7J4XRE4"/>
<dbReference type="InterPro" id="IPR039426">
    <property type="entry name" value="TonB-dep_rcpt-like"/>
</dbReference>
<comment type="subcellular location">
    <subcellularLocation>
        <location evidence="1">Cell outer membrane</location>
        <topology evidence="1">Multi-pass membrane protein</topology>
    </subcellularLocation>
</comment>
<proteinExistence type="inferred from homology"/>
<feature type="domain" description="TonB-dependent receptor plug" evidence="3">
    <location>
        <begin position="137"/>
        <end position="242"/>
    </location>
</feature>
<dbReference type="NCBIfam" id="TIGR04057">
    <property type="entry name" value="SusC_RagA_signa"/>
    <property type="match status" value="1"/>
</dbReference>
<dbReference type="Pfam" id="PF07715">
    <property type="entry name" value="Plug"/>
    <property type="match status" value="1"/>
</dbReference>
<dbReference type="Gene3D" id="2.170.130.10">
    <property type="entry name" value="TonB-dependent receptor, plug domain"/>
    <property type="match status" value="1"/>
</dbReference>
<keyword evidence="1" id="KW-0812">Transmembrane</keyword>